<dbReference type="PROSITE" id="PS51257">
    <property type="entry name" value="PROKAR_LIPOPROTEIN"/>
    <property type="match status" value="1"/>
</dbReference>
<dbReference type="EMBL" id="CAADIZ010000064">
    <property type="protein sequence ID" value="VFS31631.1"/>
    <property type="molecule type" value="Genomic_DNA"/>
</dbReference>
<dbReference type="EMBL" id="CAADII010000014">
    <property type="protein sequence ID" value="VFR53923.1"/>
    <property type="molecule type" value="Genomic_DNA"/>
</dbReference>
<name>A0A484Y6A6_9ZZZZ</name>
<evidence type="ECO:0000313" key="3">
    <source>
        <dbReference type="EMBL" id="VFR53923.1"/>
    </source>
</evidence>
<evidence type="ECO:0000313" key="2">
    <source>
        <dbReference type="EMBL" id="VFR16944.1"/>
    </source>
</evidence>
<evidence type="ECO:0000313" key="6">
    <source>
        <dbReference type="EMBL" id="VFS31631.1"/>
    </source>
</evidence>
<dbReference type="EMBL" id="CAADHY010000008">
    <property type="protein sequence ID" value="VFR16944.1"/>
    <property type="molecule type" value="Genomic_DNA"/>
</dbReference>
<gene>
    <name evidence="2" type="ORF">AMP9_0459</name>
    <name evidence="3" type="ORF">BRI6_0462</name>
    <name evidence="4" type="ORF">BRI9_0519</name>
    <name evidence="5" type="ORF">IVO3_0518</name>
    <name evidence="6" type="ORF">RAN7_0458</name>
</gene>
<dbReference type="AlphaFoldDB" id="A0A484Y6A6"/>
<feature type="region of interest" description="Disordered" evidence="1">
    <location>
        <begin position="20"/>
        <end position="56"/>
    </location>
</feature>
<evidence type="ECO:0000313" key="5">
    <source>
        <dbReference type="EMBL" id="VFR97225.1"/>
    </source>
</evidence>
<sequence>MKKVLVASLIASLMLSGCFSYSSHRDRDPDRREHREKYERRDRDDRNPRWDGPYRR</sequence>
<feature type="compositionally biased region" description="Basic and acidic residues" evidence="1">
    <location>
        <begin position="23"/>
        <end position="56"/>
    </location>
</feature>
<evidence type="ECO:0008006" key="7">
    <source>
        <dbReference type="Google" id="ProtNLM"/>
    </source>
</evidence>
<reference evidence="6" key="1">
    <citation type="submission" date="2019-03" db="EMBL/GenBank/DDBJ databases">
        <authorList>
            <person name="Danneels B."/>
        </authorList>
    </citation>
    <scope>NUCLEOTIDE SEQUENCE</scope>
</reference>
<protein>
    <recommendedName>
        <fullName evidence="7">Lipoprotein</fullName>
    </recommendedName>
</protein>
<dbReference type="EMBL" id="CAADIK010000040">
    <property type="protein sequence ID" value="VFR75481.1"/>
    <property type="molecule type" value="Genomic_DNA"/>
</dbReference>
<proteinExistence type="predicted"/>
<evidence type="ECO:0000313" key="4">
    <source>
        <dbReference type="EMBL" id="VFR75481.1"/>
    </source>
</evidence>
<evidence type="ECO:0000256" key="1">
    <source>
        <dbReference type="SAM" id="MobiDB-lite"/>
    </source>
</evidence>
<organism evidence="6">
    <name type="scientific">plant metagenome</name>
    <dbReference type="NCBI Taxonomy" id="1297885"/>
    <lineage>
        <taxon>unclassified sequences</taxon>
        <taxon>metagenomes</taxon>
        <taxon>organismal metagenomes</taxon>
    </lineage>
</organism>
<dbReference type="EMBL" id="CAADIP010000053">
    <property type="protein sequence ID" value="VFR97225.1"/>
    <property type="molecule type" value="Genomic_DNA"/>
</dbReference>
<accession>A0A484Y6A6</accession>